<sequence>MKFRALLWLMAIMYRRAARNNIKMKSFLIDVDKSILITTAQEKPGRLFTFKDQQINTQSGHQGDAGMTIRFSSPTVGFNTLWSMATGKDKNAFMKAIQEKDVVIEGDMMMLMWFQKSVKYIR</sequence>
<evidence type="ECO:0000313" key="3">
    <source>
        <dbReference type="Proteomes" id="UP001595710"/>
    </source>
</evidence>
<dbReference type="RefSeq" id="WP_216000216.1">
    <property type="nucleotide sequence ID" value="NZ_JBHRYN010000011.1"/>
</dbReference>
<protein>
    <submittedName>
        <fullName evidence="2">SCP2 sterol-binding domain-containing protein</fullName>
    </submittedName>
</protein>
<dbReference type="InterPro" id="IPR003033">
    <property type="entry name" value="SCP2_sterol-bd_dom"/>
</dbReference>
<accession>A0ABV7WSS9</accession>
<comment type="caution">
    <text evidence="2">The sequence shown here is derived from an EMBL/GenBank/DDBJ whole genome shotgun (WGS) entry which is preliminary data.</text>
</comment>
<reference evidence="3" key="1">
    <citation type="journal article" date="2019" name="Int. J. Syst. Evol. Microbiol.">
        <title>The Global Catalogue of Microorganisms (GCM) 10K type strain sequencing project: providing services to taxonomists for standard genome sequencing and annotation.</title>
        <authorList>
            <consortium name="The Broad Institute Genomics Platform"/>
            <consortium name="The Broad Institute Genome Sequencing Center for Infectious Disease"/>
            <person name="Wu L."/>
            <person name="Ma J."/>
        </authorList>
    </citation>
    <scope>NUCLEOTIDE SEQUENCE [LARGE SCALE GENOMIC DNA]</scope>
    <source>
        <strain evidence="3">CECT 8288</strain>
    </source>
</reference>
<keyword evidence="3" id="KW-1185">Reference proteome</keyword>
<feature type="domain" description="SCP2" evidence="1">
    <location>
        <begin position="45"/>
        <end position="116"/>
    </location>
</feature>
<evidence type="ECO:0000313" key="2">
    <source>
        <dbReference type="EMBL" id="MFC3701909.1"/>
    </source>
</evidence>
<dbReference type="Pfam" id="PF02036">
    <property type="entry name" value="SCP2"/>
    <property type="match status" value="1"/>
</dbReference>
<dbReference type="Proteomes" id="UP001595710">
    <property type="component" value="Unassembled WGS sequence"/>
</dbReference>
<organism evidence="2 3">
    <name type="scientific">Reinekea marina</name>
    <dbReference type="NCBI Taxonomy" id="1310421"/>
    <lineage>
        <taxon>Bacteria</taxon>
        <taxon>Pseudomonadati</taxon>
        <taxon>Pseudomonadota</taxon>
        <taxon>Gammaproteobacteria</taxon>
        <taxon>Oceanospirillales</taxon>
        <taxon>Saccharospirillaceae</taxon>
        <taxon>Reinekea</taxon>
    </lineage>
</organism>
<gene>
    <name evidence="2" type="ORF">ACFOND_09685</name>
</gene>
<name>A0ABV7WSS9_9GAMM</name>
<proteinExistence type="predicted"/>
<dbReference type="EMBL" id="JBHRYN010000011">
    <property type="protein sequence ID" value="MFC3701909.1"/>
    <property type="molecule type" value="Genomic_DNA"/>
</dbReference>
<evidence type="ECO:0000259" key="1">
    <source>
        <dbReference type="Pfam" id="PF02036"/>
    </source>
</evidence>